<dbReference type="Proteomes" id="UP001332931">
    <property type="component" value="Unassembled WGS sequence"/>
</dbReference>
<name>A0ABU7R833_9ACTN</name>
<organism evidence="1 2">
    <name type="scientific">Olsenella absiana</name>
    <dbReference type="NCBI Taxonomy" id="3115222"/>
    <lineage>
        <taxon>Bacteria</taxon>
        <taxon>Bacillati</taxon>
        <taxon>Actinomycetota</taxon>
        <taxon>Coriobacteriia</taxon>
        <taxon>Coriobacteriales</taxon>
        <taxon>Atopobiaceae</taxon>
        <taxon>Olsenella</taxon>
    </lineage>
</organism>
<dbReference type="InterPro" id="IPR025530">
    <property type="entry name" value="DUF4417"/>
</dbReference>
<accession>A0ABU7R833</accession>
<protein>
    <submittedName>
        <fullName evidence="1">DUF4417 domain-containing protein</fullName>
    </submittedName>
</protein>
<comment type="caution">
    <text evidence="1">The sequence shown here is derived from an EMBL/GenBank/DDBJ whole genome shotgun (WGS) entry which is preliminary data.</text>
</comment>
<sequence length="227" mass="25802">MLTGPNREERRRIKRKMRRHQRDVFHARLVDGASFVGTMDLPLMEAVSLAGISEIRLIPFSEAMKPTCTDYDAFVDFYLDDYQFERFWNDPFRYLGRLKLFAGVIEPDFSTCLDFPVALKAYNTYRNQALGSFLQRNGTLCVPNVRCESGLPWMLDGTPRRSAIAIGARAAVKKPSDREALMRAVRFAVEALEPTEIIWYGSTSYGIGDWLLSLGVPIHVCPARVRG</sequence>
<proteinExistence type="predicted"/>
<dbReference type="EMBL" id="JAZGJQ010000001">
    <property type="protein sequence ID" value="MEE6146710.1"/>
    <property type="molecule type" value="Genomic_DNA"/>
</dbReference>
<dbReference type="Pfam" id="PF14386">
    <property type="entry name" value="DUF4417"/>
    <property type="match status" value="1"/>
</dbReference>
<gene>
    <name evidence="1" type="ORF">VXJ25_01670</name>
</gene>
<evidence type="ECO:0000313" key="2">
    <source>
        <dbReference type="Proteomes" id="UP001332931"/>
    </source>
</evidence>
<reference evidence="1 2" key="1">
    <citation type="submission" date="2024-01" db="EMBL/GenBank/DDBJ databases">
        <title>Description of Olsenella sp. nov., isolated from pig feces.</title>
        <authorList>
            <person name="Chang Y.-H."/>
        </authorList>
    </citation>
    <scope>NUCLEOTIDE SEQUENCE [LARGE SCALE GENOMIC DNA]</scope>
    <source>
        <strain evidence="1 2">YH-ols2223</strain>
    </source>
</reference>
<dbReference type="RefSeq" id="WP_330957472.1">
    <property type="nucleotide sequence ID" value="NZ_JAZGJQ010000001.1"/>
</dbReference>
<evidence type="ECO:0000313" key="1">
    <source>
        <dbReference type="EMBL" id="MEE6146710.1"/>
    </source>
</evidence>
<keyword evidence="2" id="KW-1185">Reference proteome</keyword>